<feature type="transmembrane region" description="Helical" evidence="11">
    <location>
        <begin position="416"/>
        <end position="436"/>
    </location>
</feature>
<dbReference type="STRING" id="246404.A0A507FH37"/>
<evidence type="ECO:0000256" key="1">
    <source>
        <dbReference type="ARBA" id="ARBA00004141"/>
    </source>
</evidence>
<dbReference type="Gene3D" id="1.10.3080.10">
    <property type="entry name" value="Clc chloride channel"/>
    <property type="match status" value="2"/>
</dbReference>
<dbReference type="PANTHER" id="PTHR11689:SF136">
    <property type="entry name" value="H(+)_CL(-) EXCHANGE TRANSPORTER 7"/>
    <property type="match status" value="1"/>
</dbReference>
<evidence type="ECO:0000256" key="6">
    <source>
        <dbReference type="ARBA" id="ARBA00023065"/>
    </source>
</evidence>
<feature type="domain" description="CBS" evidence="13">
    <location>
        <begin position="872"/>
        <end position="930"/>
    </location>
</feature>
<evidence type="ECO:0000256" key="9">
    <source>
        <dbReference type="ARBA" id="ARBA00023214"/>
    </source>
</evidence>
<gene>
    <name evidence="14" type="ORF">CcCBS67573_g03030</name>
</gene>
<dbReference type="InterPro" id="IPR001807">
    <property type="entry name" value="ClC"/>
</dbReference>
<keyword evidence="8 11" id="KW-0472">Membrane</keyword>
<feature type="transmembrane region" description="Helical" evidence="11">
    <location>
        <begin position="98"/>
        <end position="123"/>
    </location>
</feature>
<keyword evidence="3 11" id="KW-0812">Transmembrane</keyword>
<feature type="transmembrane region" description="Helical" evidence="11">
    <location>
        <begin position="350"/>
        <end position="367"/>
    </location>
</feature>
<keyword evidence="15" id="KW-1185">Reference proteome</keyword>
<evidence type="ECO:0000256" key="8">
    <source>
        <dbReference type="ARBA" id="ARBA00023136"/>
    </source>
</evidence>
<evidence type="ECO:0000256" key="5">
    <source>
        <dbReference type="ARBA" id="ARBA00022989"/>
    </source>
</evidence>
<comment type="caution">
    <text evidence="14">The sequence shown here is derived from an EMBL/GenBank/DDBJ whole genome shotgun (WGS) entry which is preliminary data.</text>
</comment>
<dbReference type="AlphaFoldDB" id="A0A507FH37"/>
<dbReference type="Gene3D" id="3.10.580.10">
    <property type="entry name" value="CBS-domain"/>
    <property type="match status" value="1"/>
</dbReference>
<dbReference type="Proteomes" id="UP000320333">
    <property type="component" value="Unassembled WGS sequence"/>
</dbReference>
<evidence type="ECO:0000259" key="13">
    <source>
        <dbReference type="PROSITE" id="PS51371"/>
    </source>
</evidence>
<feature type="transmembrane region" description="Helical" evidence="11">
    <location>
        <begin position="49"/>
        <end position="71"/>
    </location>
</feature>
<dbReference type="Pfam" id="PF00571">
    <property type="entry name" value="CBS"/>
    <property type="match status" value="2"/>
</dbReference>
<evidence type="ECO:0000256" key="2">
    <source>
        <dbReference type="ARBA" id="ARBA00022448"/>
    </source>
</evidence>
<comment type="subcellular location">
    <subcellularLocation>
        <location evidence="1 11">Membrane</location>
        <topology evidence="1 11">Multi-pass membrane protein</topology>
    </subcellularLocation>
</comment>
<keyword evidence="2 11" id="KW-0813">Transport</keyword>
<evidence type="ECO:0000313" key="15">
    <source>
        <dbReference type="Proteomes" id="UP000320333"/>
    </source>
</evidence>
<feature type="transmembrane region" description="Helical" evidence="11">
    <location>
        <begin position="258"/>
        <end position="282"/>
    </location>
</feature>
<keyword evidence="5 11" id="KW-1133">Transmembrane helix</keyword>
<dbReference type="OrthoDB" id="428525at2759"/>
<feature type="compositionally biased region" description="Low complexity" evidence="12">
    <location>
        <begin position="549"/>
        <end position="573"/>
    </location>
</feature>
<comment type="similarity">
    <text evidence="11">Belongs to the chloride channel (TC 2.A.49) family.</text>
</comment>
<keyword evidence="6 11" id="KW-0406">Ion transport</keyword>
<dbReference type="PROSITE" id="PS51371">
    <property type="entry name" value="CBS"/>
    <property type="match status" value="1"/>
</dbReference>
<evidence type="ECO:0000313" key="14">
    <source>
        <dbReference type="EMBL" id="TPX75721.1"/>
    </source>
</evidence>
<feature type="transmembrane region" description="Helical" evidence="11">
    <location>
        <begin position="635"/>
        <end position="654"/>
    </location>
</feature>
<protein>
    <recommendedName>
        <fullName evidence="11">Chloride channel protein</fullName>
    </recommendedName>
</protein>
<dbReference type="EMBL" id="QEAP01000071">
    <property type="protein sequence ID" value="TPX75721.1"/>
    <property type="molecule type" value="Genomic_DNA"/>
</dbReference>
<feature type="compositionally biased region" description="Basic and acidic residues" evidence="12">
    <location>
        <begin position="526"/>
        <end position="536"/>
    </location>
</feature>
<feature type="transmembrane region" description="Helical" evidence="11">
    <location>
        <begin position="144"/>
        <end position="164"/>
    </location>
</feature>
<feature type="transmembrane region" description="Helical" evidence="11">
    <location>
        <begin position="294"/>
        <end position="316"/>
    </location>
</feature>
<evidence type="ECO:0000256" key="10">
    <source>
        <dbReference type="PROSITE-ProRule" id="PRU00703"/>
    </source>
</evidence>
<evidence type="ECO:0000256" key="7">
    <source>
        <dbReference type="ARBA" id="ARBA00023122"/>
    </source>
</evidence>
<evidence type="ECO:0000256" key="12">
    <source>
        <dbReference type="SAM" id="MobiDB-lite"/>
    </source>
</evidence>
<dbReference type="InterPro" id="IPR046342">
    <property type="entry name" value="CBS_dom_sf"/>
</dbReference>
<feature type="transmembrane region" description="Helical" evidence="11">
    <location>
        <begin position="690"/>
        <end position="715"/>
    </location>
</feature>
<dbReference type="SUPFAM" id="SSF81340">
    <property type="entry name" value="Clc chloride channel"/>
    <property type="match status" value="2"/>
</dbReference>
<keyword evidence="7 10" id="KW-0129">CBS domain</keyword>
<dbReference type="InterPro" id="IPR000644">
    <property type="entry name" value="CBS_dom"/>
</dbReference>
<sequence>MAETSKGKKDIAASLFTKYETIDFEEPDHAVLRLHYGNKTSFTKIREQLAHYALSLLMVVVISGLFLGLTYSTEILSEKRLERIRELVESNERGTATLFATGTAVAATILPSLLVVFVAPSAIGSGMTDVIALLNGASSIDGMTLTVLAVKYVSIIGLVCAGLFSGVDGPMSQIGAGVAMVLVQGMLKWTWFRRAFLGETLDLGVVNDKGDLPVALQSSRGSTTPLDNELGDDRETDLQEQELADSLLGFLQNNQIRLFATLGAATSIAVIFRAPIGGVLFAVEEATSFFELSLLIQLIFATICGFLIVAFTTFGIHERLPLKNIFLDPLEAALFPTESSCKQELRWSMLFTYILIGIVAALFGQLLNKTLSFVQKTRSKYLIDPETNFNDIAEKHHEKTGNHVPAKPFNKKLNSFLRILEVAVVAVVTALIVVWLPSDETIDTCVSLKTPLAHVSAIRPECDFNKLDVTCATLSACKSVLDESGICFPTDYEHKFVQSVTQAYQVACGAQAASTATEGSHSKARRAGEEKGHEEGASAETHSTGSDPSHSTGSDTSLSTGSDNSTAHASSSASPAEKFALSFNPHGGSELGEQMILSHDGKCYYQVRSLFWTSPERQLEMLLKRGLYNLWDAKSMGIFFVIYLMMSVATYYIALPTDLVVPNLIIGAAAGRMLGLLVNTIQPGHVDPGAYALLGMAALWSGTSGLVLTVIAVALEMTGDFSALPALIIVTITSAGVSSTLGPSLYHSEMENNGAPYLPAEPNQLLRCITTKEIMHKEIVVVGRIETLADVKKVLRTFKYRGFPVVDTHFGENGIEISHKVLRGALHDSSDNIVQNHRPIGYVTRNRLNELVRDMERSQYPETATFDIESIIASSPMCVREDSTASKVYTLFRKVGLKRMFVVSQEGFLTGIVVRRDLIRPVLEAEENEKPARNLRELARSIKRHRQET</sequence>
<proteinExistence type="inferred from homology"/>
<dbReference type="PANTHER" id="PTHR11689">
    <property type="entry name" value="CHLORIDE CHANNEL PROTEIN CLC FAMILY MEMBER"/>
    <property type="match status" value="1"/>
</dbReference>
<dbReference type="InterPro" id="IPR051280">
    <property type="entry name" value="Cl-channel/antiporter"/>
</dbReference>
<feature type="region of interest" description="Disordered" evidence="12">
    <location>
        <begin position="517"/>
        <end position="573"/>
    </location>
</feature>
<dbReference type="Pfam" id="PF00654">
    <property type="entry name" value="Voltage_CLC"/>
    <property type="match status" value="3"/>
</dbReference>
<feature type="transmembrane region" description="Helical" evidence="11">
    <location>
        <begin position="660"/>
        <end position="678"/>
    </location>
</feature>
<evidence type="ECO:0000256" key="4">
    <source>
        <dbReference type="ARBA" id="ARBA00022737"/>
    </source>
</evidence>
<feature type="transmembrane region" description="Helical" evidence="11">
    <location>
        <begin position="721"/>
        <end position="741"/>
    </location>
</feature>
<dbReference type="GO" id="GO:0016020">
    <property type="term" value="C:membrane"/>
    <property type="evidence" value="ECO:0007669"/>
    <property type="project" value="UniProtKB-SubCell"/>
</dbReference>
<dbReference type="SUPFAM" id="SSF54631">
    <property type="entry name" value="CBS-domain pair"/>
    <property type="match status" value="1"/>
</dbReference>
<dbReference type="InterPro" id="IPR014743">
    <property type="entry name" value="Cl-channel_core"/>
</dbReference>
<keyword evidence="4" id="KW-0677">Repeat</keyword>
<reference evidence="14 15" key="1">
    <citation type="journal article" date="2019" name="Sci. Rep.">
        <title>Comparative genomics of chytrid fungi reveal insights into the obligate biotrophic and pathogenic lifestyle of Synchytrium endobioticum.</title>
        <authorList>
            <person name="van de Vossenberg B.T.L.H."/>
            <person name="Warris S."/>
            <person name="Nguyen H.D.T."/>
            <person name="van Gent-Pelzer M.P.E."/>
            <person name="Joly D.L."/>
            <person name="van de Geest H.C."/>
            <person name="Bonants P.J.M."/>
            <person name="Smith D.S."/>
            <person name="Levesque C.A."/>
            <person name="van der Lee T.A.J."/>
        </authorList>
    </citation>
    <scope>NUCLEOTIDE SEQUENCE [LARGE SCALE GENOMIC DNA]</scope>
    <source>
        <strain evidence="14 15">CBS 675.73</strain>
    </source>
</reference>
<evidence type="ECO:0000256" key="3">
    <source>
        <dbReference type="ARBA" id="ARBA00022692"/>
    </source>
</evidence>
<organism evidence="14 15">
    <name type="scientific">Chytriomyces confervae</name>
    <dbReference type="NCBI Taxonomy" id="246404"/>
    <lineage>
        <taxon>Eukaryota</taxon>
        <taxon>Fungi</taxon>
        <taxon>Fungi incertae sedis</taxon>
        <taxon>Chytridiomycota</taxon>
        <taxon>Chytridiomycota incertae sedis</taxon>
        <taxon>Chytridiomycetes</taxon>
        <taxon>Chytridiales</taxon>
        <taxon>Chytriomycetaceae</taxon>
        <taxon>Chytriomyces</taxon>
    </lineage>
</organism>
<accession>A0A507FH37</accession>
<dbReference type="GO" id="GO:0005254">
    <property type="term" value="F:chloride channel activity"/>
    <property type="evidence" value="ECO:0007669"/>
    <property type="project" value="UniProtKB-UniRule"/>
</dbReference>
<dbReference type="PRINTS" id="PR00762">
    <property type="entry name" value="CLCHANNEL"/>
</dbReference>
<evidence type="ECO:0000256" key="11">
    <source>
        <dbReference type="RuleBase" id="RU361221"/>
    </source>
</evidence>
<name>A0A507FH37_9FUNG</name>
<keyword evidence="9 11" id="KW-0868">Chloride</keyword>